<evidence type="ECO:0000313" key="3">
    <source>
        <dbReference type="Proteomes" id="UP001221898"/>
    </source>
</evidence>
<evidence type="ECO:0000256" key="1">
    <source>
        <dbReference type="SAM" id="MobiDB-lite"/>
    </source>
</evidence>
<dbReference type="AlphaFoldDB" id="A0AAD7W583"/>
<evidence type="ECO:0000313" key="2">
    <source>
        <dbReference type="EMBL" id="KAJ8383835.1"/>
    </source>
</evidence>
<reference evidence="2" key="1">
    <citation type="journal article" date="2023" name="Science">
        <title>Genome structures resolve the early diversification of teleost fishes.</title>
        <authorList>
            <person name="Parey E."/>
            <person name="Louis A."/>
            <person name="Montfort J."/>
            <person name="Bouchez O."/>
            <person name="Roques C."/>
            <person name="Iampietro C."/>
            <person name="Lluch J."/>
            <person name="Castinel A."/>
            <person name="Donnadieu C."/>
            <person name="Desvignes T."/>
            <person name="Floi Bucao C."/>
            <person name="Jouanno E."/>
            <person name="Wen M."/>
            <person name="Mejri S."/>
            <person name="Dirks R."/>
            <person name="Jansen H."/>
            <person name="Henkel C."/>
            <person name="Chen W.J."/>
            <person name="Zahm M."/>
            <person name="Cabau C."/>
            <person name="Klopp C."/>
            <person name="Thompson A.W."/>
            <person name="Robinson-Rechavi M."/>
            <person name="Braasch I."/>
            <person name="Lecointre G."/>
            <person name="Bobe J."/>
            <person name="Postlethwait J.H."/>
            <person name="Berthelot C."/>
            <person name="Roest Crollius H."/>
            <person name="Guiguen Y."/>
        </authorList>
    </citation>
    <scope>NUCLEOTIDE SEQUENCE</scope>
    <source>
        <strain evidence="2">NC1722</strain>
    </source>
</reference>
<feature type="region of interest" description="Disordered" evidence="1">
    <location>
        <begin position="78"/>
        <end position="108"/>
    </location>
</feature>
<gene>
    <name evidence="2" type="ORF">AAFF_G00214050</name>
</gene>
<protein>
    <submittedName>
        <fullName evidence="2">Uncharacterized protein</fullName>
    </submittedName>
</protein>
<organism evidence="2 3">
    <name type="scientific">Aldrovandia affinis</name>
    <dbReference type="NCBI Taxonomy" id="143900"/>
    <lineage>
        <taxon>Eukaryota</taxon>
        <taxon>Metazoa</taxon>
        <taxon>Chordata</taxon>
        <taxon>Craniata</taxon>
        <taxon>Vertebrata</taxon>
        <taxon>Euteleostomi</taxon>
        <taxon>Actinopterygii</taxon>
        <taxon>Neopterygii</taxon>
        <taxon>Teleostei</taxon>
        <taxon>Notacanthiformes</taxon>
        <taxon>Halosauridae</taxon>
        <taxon>Aldrovandia</taxon>
    </lineage>
</organism>
<name>A0AAD7W583_9TELE</name>
<feature type="region of interest" description="Disordered" evidence="1">
    <location>
        <begin position="33"/>
        <end position="53"/>
    </location>
</feature>
<keyword evidence="3" id="KW-1185">Reference proteome</keyword>
<accession>A0AAD7W583</accession>
<dbReference type="Proteomes" id="UP001221898">
    <property type="component" value="Unassembled WGS sequence"/>
</dbReference>
<comment type="caution">
    <text evidence="2">The sequence shown here is derived from an EMBL/GenBank/DDBJ whole genome shotgun (WGS) entry which is preliminary data.</text>
</comment>
<proteinExistence type="predicted"/>
<dbReference type="EMBL" id="JAINUG010000284">
    <property type="protein sequence ID" value="KAJ8383835.1"/>
    <property type="molecule type" value="Genomic_DNA"/>
</dbReference>
<sequence>MHGDELSKIGRGGFDLGVNNSIISAFRRQRLSEGGLLSPHEKGEETLRISARPPRVCPRVHMATGSHRSPRACRVSALVNDGPPPDPSSNEPATRGARRALSTPDSSLRGAITLRRRANGALPSEEILQDTRMALNAANMV</sequence>